<evidence type="ECO:0000313" key="2">
    <source>
        <dbReference type="Proteomes" id="UP000282388"/>
    </source>
</evidence>
<dbReference type="AlphaFoldDB" id="A0A3A8EHX6"/>
<dbReference type="Gene3D" id="3.40.1760.10">
    <property type="entry name" value="YfbM-like super family"/>
    <property type="match status" value="1"/>
</dbReference>
<evidence type="ECO:0000313" key="1">
    <source>
        <dbReference type="EMBL" id="RKG29594.1"/>
    </source>
</evidence>
<dbReference type="InterPro" id="IPR035944">
    <property type="entry name" value="YfbM-like_sf"/>
</dbReference>
<gene>
    <name evidence="1" type="ORF">D7V32_14330</name>
</gene>
<accession>A0A3A8EHX6</accession>
<dbReference type="SUPFAM" id="SSF111069">
    <property type="entry name" value="Hypothetical protein yfbM"/>
    <property type="match status" value="1"/>
</dbReference>
<reference evidence="1 2" key="1">
    <citation type="submission" date="2018-09" db="EMBL/GenBank/DDBJ databases">
        <title>The draft genome of Acinetobacter spp. strains.</title>
        <authorList>
            <person name="Qin J."/>
            <person name="Feng Y."/>
            <person name="Zong Z."/>
        </authorList>
    </citation>
    <scope>NUCLEOTIDE SEQUENCE [LARGE SCALE GENOMIC DNA]</scope>
    <source>
        <strain evidence="1 2">WCHAc060012</strain>
    </source>
</reference>
<dbReference type="OrthoDB" id="6711401at2"/>
<protein>
    <submittedName>
        <fullName evidence="1">DUF1877 family protein</fullName>
    </submittedName>
</protein>
<organism evidence="1 2">
    <name type="scientific">Acinetobacter tianfuensis</name>
    <dbReference type="NCBI Taxonomy" id="2419603"/>
    <lineage>
        <taxon>Bacteria</taxon>
        <taxon>Pseudomonadati</taxon>
        <taxon>Pseudomonadota</taxon>
        <taxon>Gammaproteobacteria</taxon>
        <taxon>Moraxellales</taxon>
        <taxon>Moraxellaceae</taxon>
        <taxon>Acinetobacter</taxon>
    </lineage>
</organism>
<dbReference type="EMBL" id="RAXV01000037">
    <property type="protein sequence ID" value="RKG29594.1"/>
    <property type="molecule type" value="Genomic_DNA"/>
</dbReference>
<dbReference type="InterPro" id="IPR015068">
    <property type="entry name" value="DUF1877"/>
</dbReference>
<name>A0A3A8EHX6_9GAMM</name>
<comment type="caution">
    <text evidence="1">The sequence shown here is derived from an EMBL/GenBank/DDBJ whole genome shotgun (WGS) entry which is preliminary data.</text>
</comment>
<dbReference type="Proteomes" id="UP000282388">
    <property type="component" value="Unassembled WGS sequence"/>
</dbReference>
<dbReference type="RefSeq" id="WP_120403524.1">
    <property type="nucleotide sequence ID" value="NZ_RAXV01000037.1"/>
</dbReference>
<proteinExistence type="predicted"/>
<keyword evidence="2" id="KW-1185">Reference proteome</keyword>
<dbReference type="Pfam" id="PF08974">
    <property type="entry name" value="DUF1877"/>
    <property type="match status" value="1"/>
</dbReference>
<sequence>MEAILFLVHPNDLETLIIQAETPQDVLESSSLQQSLYLGDAWQSLHELLQLPDLVKPVLSWVIQAEHLLSARNVGKAVSYNTVVRAAEIYHVLQNIHVDEVKKHYQFSNVITALQAQTQELKLAELKLIYLQLQDLYRDAAQRNMAVLSVIQDGIKPAKLI</sequence>